<dbReference type="Pfam" id="PF23672">
    <property type="entry name" value="DUF7153"/>
    <property type="match status" value="1"/>
</dbReference>
<dbReference type="InterPro" id="IPR055577">
    <property type="entry name" value="DUF7153"/>
</dbReference>
<sequence length="336" mass="39002">MCPEQAGFRPWRGCADQIFTLEHRFATCHIVTCFIDFVAAFDSIDRGALWWMMERDDVSEKIIRLIKAVYERMSAKVCVYGELTESFEMRTGVYEELYSLRKTTQRDSHLPSHRHAGFIIISFKVLDGQTNIETLLKILICFDIILNNEIQLQSLEKSWLAWTGAREIYKYSPRNWNLRQISFLRLAENKNLVGRPFPYVVTCEFGTIFHPSNRLKAMDLCERLRIRNCGYISLYQVQGSFANNHIGITPNKDSNKSGRRTMLRGFSLDVTEAGNSSRRHKSPRLHGRNRSIIYNHEENSLKDFFILSVVIAISHSEELRFKSICGKQENAVFIVI</sequence>
<reference evidence="5" key="1">
    <citation type="submission" date="2017-02" db="UniProtKB">
        <authorList>
            <consortium name="WormBaseParasite"/>
        </authorList>
    </citation>
    <scope>IDENTIFICATION</scope>
</reference>
<evidence type="ECO:0000313" key="5">
    <source>
        <dbReference type="WBParaSite" id="DME_0000626201-mRNA-1"/>
    </source>
</evidence>
<dbReference type="PANTHER" id="PTHR22198:SF1">
    <property type="entry name" value="FERM DOMAIN-CONTAINING PROTEIN"/>
    <property type="match status" value="1"/>
</dbReference>
<keyword evidence="4" id="KW-1185">Reference proteome</keyword>
<protein>
    <submittedName>
        <fullName evidence="5">Reverse transcriptase domain-containing protein</fullName>
    </submittedName>
</protein>
<dbReference type="STRING" id="318479.A0A0N4UFN6"/>
<dbReference type="Proteomes" id="UP000038040">
    <property type="component" value="Unplaced"/>
</dbReference>
<organism evidence="3 5">
    <name type="scientific">Dracunculus medinensis</name>
    <name type="common">Guinea worm</name>
    <dbReference type="NCBI Taxonomy" id="318479"/>
    <lineage>
        <taxon>Eukaryota</taxon>
        <taxon>Metazoa</taxon>
        <taxon>Ecdysozoa</taxon>
        <taxon>Nematoda</taxon>
        <taxon>Chromadorea</taxon>
        <taxon>Rhabditida</taxon>
        <taxon>Spirurina</taxon>
        <taxon>Dracunculoidea</taxon>
        <taxon>Dracunculidae</taxon>
        <taxon>Dracunculus</taxon>
    </lineage>
</organism>
<dbReference type="WBParaSite" id="DME_0000626201-mRNA-1">
    <property type="protein sequence ID" value="DME_0000626201-mRNA-1"/>
    <property type="gene ID" value="DME_0000626201"/>
</dbReference>
<dbReference type="PANTHER" id="PTHR22198">
    <property type="entry name" value="FERM DOMAIN-CONTAINING PROTEIN"/>
    <property type="match status" value="1"/>
</dbReference>
<proteinExistence type="predicted"/>
<evidence type="ECO:0000313" key="4">
    <source>
        <dbReference type="Proteomes" id="UP000274756"/>
    </source>
</evidence>
<dbReference type="Proteomes" id="UP000274756">
    <property type="component" value="Unassembled WGS sequence"/>
</dbReference>
<reference evidence="2 4" key="2">
    <citation type="submission" date="2018-11" db="EMBL/GenBank/DDBJ databases">
        <authorList>
            <consortium name="Pathogen Informatics"/>
        </authorList>
    </citation>
    <scope>NUCLEOTIDE SEQUENCE [LARGE SCALE GENOMIC DNA]</scope>
</reference>
<evidence type="ECO:0000313" key="2">
    <source>
        <dbReference type="EMBL" id="VDN51186.1"/>
    </source>
</evidence>
<evidence type="ECO:0000259" key="1">
    <source>
        <dbReference type="Pfam" id="PF23672"/>
    </source>
</evidence>
<gene>
    <name evidence="2" type="ORF">DME_LOCUS1159</name>
</gene>
<dbReference type="AlphaFoldDB" id="A0A0N4UFN6"/>
<feature type="domain" description="DUF7153" evidence="1">
    <location>
        <begin position="80"/>
        <end position="237"/>
    </location>
</feature>
<dbReference type="OrthoDB" id="6060890at2759"/>
<evidence type="ECO:0000313" key="3">
    <source>
        <dbReference type="Proteomes" id="UP000038040"/>
    </source>
</evidence>
<accession>A0A0N4UFN6</accession>
<name>A0A0N4UFN6_DRAME</name>
<dbReference type="EMBL" id="UYYG01000014">
    <property type="protein sequence ID" value="VDN51186.1"/>
    <property type="molecule type" value="Genomic_DNA"/>
</dbReference>